<accession>A0ABT9Y2E4</accession>
<dbReference type="Proteomes" id="UP001224122">
    <property type="component" value="Unassembled WGS sequence"/>
</dbReference>
<name>A0ABT9Y2E4_9BACI</name>
<sequence>MNKEIEEIIVKSFFNKRIRQRVLFELSTQNKRRHALHRLCHNYFETLRNEYMIEIPKPNSDPQEIVKIMKKYGAEDSCYSISLNEDIDGKELPLLTAIEEAVGYGMPSIVSCIPGKLVYFETELVSGSPPRFILKR</sequence>
<organism evidence="1 2">
    <name type="scientific">Neobacillus ginsengisoli</name>
    <dbReference type="NCBI Taxonomy" id="904295"/>
    <lineage>
        <taxon>Bacteria</taxon>
        <taxon>Bacillati</taxon>
        <taxon>Bacillota</taxon>
        <taxon>Bacilli</taxon>
        <taxon>Bacillales</taxon>
        <taxon>Bacillaceae</taxon>
        <taxon>Neobacillus</taxon>
    </lineage>
</organism>
<gene>
    <name evidence="1" type="ORF">J2S10_005188</name>
</gene>
<reference evidence="1 2" key="1">
    <citation type="submission" date="2023-07" db="EMBL/GenBank/DDBJ databases">
        <title>Genomic Encyclopedia of Type Strains, Phase IV (KMG-IV): sequencing the most valuable type-strain genomes for metagenomic binning, comparative biology and taxonomic classification.</title>
        <authorList>
            <person name="Goeker M."/>
        </authorList>
    </citation>
    <scope>NUCLEOTIDE SEQUENCE [LARGE SCALE GENOMIC DNA]</scope>
    <source>
        <strain evidence="1 2">DSM 27594</strain>
    </source>
</reference>
<proteinExistence type="predicted"/>
<protein>
    <submittedName>
        <fullName evidence="1">Uncharacterized protein</fullName>
    </submittedName>
</protein>
<dbReference type="EMBL" id="JAUSTW010000014">
    <property type="protein sequence ID" value="MDQ0201977.1"/>
    <property type="molecule type" value="Genomic_DNA"/>
</dbReference>
<evidence type="ECO:0000313" key="2">
    <source>
        <dbReference type="Proteomes" id="UP001224122"/>
    </source>
</evidence>
<dbReference type="RefSeq" id="WP_307413753.1">
    <property type="nucleotide sequence ID" value="NZ_JAUSTW010000014.1"/>
</dbReference>
<comment type="caution">
    <text evidence="1">The sequence shown here is derived from an EMBL/GenBank/DDBJ whole genome shotgun (WGS) entry which is preliminary data.</text>
</comment>
<keyword evidence="2" id="KW-1185">Reference proteome</keyword>
<evidence type="ECO:0000313" key="1">
    <source>
        <dbReference type="EMBL" id="MDQ0201977.1"/>
    </source>
</evidence>